<dbReference type="AlphaFoldDB" id="A0A932I2E8"/>
<feature type="compositionally biased region" description="Basic and acidic residues" evidence="1">
    <location>
        <begin position="136"/>
        <end position="148"/>
    </location>
</feature>
<evidence type="ECO:0000256" key="1">
    <source>
        <dbReference type="SAM" id="MobiDB-lite"/>
    </source>
</evidence>
<feature type="region of interest" description="Disordered" evidence="1">
    <location>
        <begin position="109"/>
        <end position="171"/>
    </location>
</feature>
<dbReference type="Proteomes" id="UP000782312">
    <property type="component" value="Unassembled WGS sequence"/>
</dbReference>
<protein>
    <submittedName>
        <fullName evidence="2">DUF721 domain-containing protein</fullName>
    </submittedName>
</protein>
<dbReference type="PANTHER" id="PTHR36456:SF1">
    <property type="entry name" value="UPF0232 PROTEIN SCO3875"/>
    <property type="match status" value="1"/>
</dbReference>
<organism evidence="2 3">
    <name type="scientific">Tectimicrobiota bacterium</name>
    <dbReference type="NCBI Taxonomy" id="2528274"/>
    <lineage>
        <taxon>Bacteria</taxon>
        <taxon>Pseudomonadati</taxon>
        <taxon>Nitrospinota/Tectimicrobiota group</taxon>
        <taxon>Candidatus Tectimicrobiota</taxon>
    </lineage>
</organism>
<name>A0A932I2E8_UNCTE</name>
<gene>
    <name evidence="2" type="ORF">HYZ11_14705</name>
</gene>
<reference evidence="2" key="1">
    <citation type="submission" date="2020-07" db="EMBL/GenBank/DDBJ databases">
        <title>Huge and variable diversity of episymbiotic CPR bacteria and DPANN archaea in groundwater ecosystems.</title>
        <authorList>
            <person name="He C.Y."/>
            <person name="Keren R."/>
            <person name="Whittaker M."/>
            <person name="Farag I.F."/>
            <person name="Doudna J."/>
            <person name="Cate J.H.D."/>
            <person name="Banfield J.F."/>
        </authorList>
    </citation>
    <scope>NUCLEOTIDE SEQUENCE</scope>
    <source>
        <strain evidence="2">NC_groundwater_763_Ag_S-0.2um_68_21</strain>
    </source>
</reference>
<dbReference type="Pfam" id="PF05258">
    <property type="entry name" value="DciA"/>
    <property type="match status" value="1"/>
</dbReference>
<dbReference type="PANTHER" id="PTHR36456">
    <property type="entry name" value="UPF0232 PROTEIN SCO3875"/>
    <property type="match status" value="1"/>
</dbReference>
<dbReference type="InterPro" id="IPR007922">
    <property type="entry name" value="DciA-like"/>
</dbReference>
<comment type="caution">
    <text evidence="2">The sequence shown here is derived from an EMBL/GenBank/DDBJ whole genome shotgun (WGS) entry which is preliminary data.</text>
</comment>
<proteinExistence type="predicted"/>
<sequence>MASRALPADFARLLGDMRRQEPWGRKLFRHRVFQVWEGAVGKSLARVARPAAVRGARLFVEVSDSAWLQELKLREKDLLAGLNAALGTEEFKALTFRLGEWEPDALAARAEAPGPTPASISAEDEPAIEAALKGLGDPELRERAEHLLHRARSRGNPPGGPLQAVHGGKGE</sequence>
<evidence type="ECO:0000313" key="3">
    <source>
        <dbReference type="Proteomes" id="UP000782312"/>
    </source>
</evidence>
<accession>A0A932I2E8</accession>
<evidence type="ECO:0000313" key="2">
    <source>
        <dbReference type="EMBL" id="MBI3128853.1"/>
    </source>
</evidence>
<dbReference type="EMBL" id="JACPUR010000035">
    <property type="protein sequence ID" value="MBI3128853.1"/>
    <property type="molecule type" value="Genomic_DNA"/>
</dbReference>